<feature type="chain" id="PRO_5024377433" description="DUF4352 domain-containing protein" evidence="2">
    <location>
        <begin position="19"/>
        <end position="212"/>
    </location>
</feature>
<evidence type="ECO:0008006" key="5">
    <source>
        <dbReference type="Google" id="ProtNLM"/>
    </source>
</evidence>
<evidence type="ECO:0000313" key="4">
    <source>
        <dbReference type="Proteomes" id="UP000339690"/>
    </source>
</evidence>
<sequence>MKKNLFLITSLLAILALAACNSEEPVEDTENKDPEPTEEITPEENEAEVEEQDEASDAEESEGSNSNDVVAEAMEEFPDAVRLGEEIEYESEDSASQDHINQKINHFYFADEIDGVEPSNDFFLVVNITIDNLIDDYFYGVNFLSSVARDDKRTTYQRETGELEEELTDEGDGVSTGNIIYDVKEAKYYRISMHGDKEFILFPDEAEEAPEE</sequence>
<organism evidence="3 4">
    <name type="scientific">Gracilibacillus salitolerans</name>
    <dbReference type="NCBI Taxonomy" id="2663022"/>
    <lineage>
        <taxon>Bacteria</taxon>
        <taxon>Bacillati</taxon>
        <taxon>Bacillota</taxon>
        <taxon>Bacilli</taxon>
        <taxon>Bacillales</taxon>
        <taxon>Bacillaceae</taxon>
        <taxon>Gracilibacillus</taxon>
    </lineage>
</organism>
<name>A0A5Q2THE7_9BACI</name>
<feature type="compositionally biased region" description="Acidic residues" evidence="1">
    <location>
        <begin position="36"/>
        <end position="62"/>
    </location>
</feature>
<feature type="signal peptide" evidence="2">
    <location>
        <begin position="1"/>
        <end position="18"/>
    </location>
</feature>
<accession>A0A5Q2THE7</accession>
<proteinExistence type="predicted"/>
<keyword evidence="4" id="KW-1185">Reference proteome</keyword>
<dbReference type="PROSITE" id="PS51257">
    <property type="entry name" value="PROKAR_LIPOPROTEIN"/>
    <property type="match status" value="1"/>
</dbReference>
<reference evidence="3 4" key="1">
    <citation type="submission" date="2019-11" db="EMBL/GenBank/DDBJ databases">
        <title>Gracilibacillus salitolerans sp. nov., a moderate halophile isolated from a saline soil in northwest China.</title>
        <authorList>
            <person name="Gan L."/>
        </authorList>
    </citation>
    <scope>NUCLEOTIDE SEQUENCE [LARGE SCALE GENOMIC DNA]</scope>
    <source>
        <strain evidence="3 4">SCU50</strain>
    </source>
</reference>
<evidence type="ECO:0000256" key="2">
    <source>
        <dbReference type="SAM" id="SignalP"/>
    </source>
</evidence>
<dbReference type="KEGG" id="grc:GI584_08710"/>
<gene>
    <name evidence="3" type="ORF">GI584_08710</name>
</gene>
<protein>
    <recommendedName>
        <fullName evidence="5">DUF4352 domain-containing protein</fullName>
    </recommendedName>
</protein>
<feature type="region of interest" description="Disordered" evidence="1">
    <location>
        <begin position="22"/>
        <end position="69"/>
    </location>
</feature>
<evidence type="ECO:0000256" key="1">
    <source>
        <dbReference type="SAM" id="MobiDB-lite"/>
    </source>
</evidence>
<dbReference type="EMBL" id="CP045915">
    <property type="protein sequence ID" value="QGH34095.1"/>
    <property type="molecule type" value="Genomic_DNA"/>
</dbReference>
<evidence type="ECO:0000313" key="3">
    <source>
        <dbReference type="EMBL" id="QGH34095.1"/>
    </source>
</evidence>
<dbReference type="RefSeq" id="WP_153790992.1">
    <property type="nucleotide sequence ID" value="NZ_CP045915.1"/>
</dbReference>
<keyword evidence="2" id="KW-0732">Signal</keyword>
<dbReference type="AlphaFoldDB" id="A0A5Q2THE7"/>
<dbReference type="Proteomes" id="UP000339690">
    <property type="component" value="Chromosome"/>
</dbReference>